<dbReference type="NCBIfam" id="TIGR01509">
    <property type="entry name" value="HAD-SF-IA-v3"/>
    <property type="match status" value="1"/>
</dbReference>
<gene>
    <name evidence="1" type="ORF">H9849_10155</name>
</gene>
<name>A0A9D1X6B4_9FIRM</name>
<dbReference type="SUPFAM" id="SSF56784">
    <property type="entry name" value="HAD-like"/>
    <property type="match status" value="1"/>
</dbReference>
<reference evidence="1" key="2">
    <citation type="submission" date="2021-04" db="EMBL/GenBank/DDBJ databases">
        <authorList>
            <person name="Gilroy R."/>
        </authorList>
    </citation>
    <scope>NUCLEOTIDE SEQUENCE</scope>
    <source>
        <strain evidence="1">ChiSxjej3B15-1167</strain>
    </source>
</reference>
<dbReference type="InterPro" id="IPR023198">
    <property type="entry name" value="PGP-like_dom2"/>
</dbReference>
<proteinExistence type="predicted"/>
<dbReference type="PRINTS" id="PR00413">
    <property type="entry name" value="HADHALOGNASE"/>
</dbReference>
<sequence>MKTLIFDLGMVLIHFRWRDFLTDMGYEGEEKEGIARAIFQNPLWNEFDRGVMGDENVIAQMKLEAPRYAEEIDRIWQKENFGNVCHPFAYAEELIRTLHEMGYKVYALSNYGETLLGLNRKKYTFLNYMDGGVFSYDVKLMKPDDAIYQALLERYHIAPENAVFFDDVAENCEGARRAGITAVQVTDGLRSILDGLKKECGVELPQMEKYL</sequence>
<comment type="caution">
    <text evidence="1">The sequence shown here is derived from an EMBL/GenBank/DDBJ whole genome shotgun (WGS) entry which is preliminary data.</text>
</comment>
<evidence type="ECO:0000313" key="2">
    <source>
        <dbReference type="Proteomes" id="UP000886805"/>
    </source>
</evidence>
<organism evidence="1 2">
    <name type="scientific">Candidatus Anaerobutyricum stercoripullorum</name>
    <dbReference type="NCBI Taxonomy" id="2838456"/>
    <lineage>
        <taxon>Bacteria</taxon>
        <taxon>Bacillati</taxon>
        <taxon>Bacillota</taxon>
        <taxon>Clostridia</taxon>
        <taxon>Lachnospirales</taxon>
        <taxon>Lachnospiraceae</taxon>
        <taxon>Anaerobutyricum</taxon>
    </lineage>
</organism>
<evidence type="ECO:0000313" key="1">
    <source>
        <dbReference type="EMBL" id="HIX73371.1"/>
    </source>
</evidence>
<reference evidence="1" key="1">
    <citation type="journal article" date="2021" name="PeerJ">
        <title>Extensive microbial diversity within the chicken gut microbiome revealed by metagenomics and culture.</title>
        <authorList>
            <person name="Gilroy R."/>
            <person name="Ravi A."/>
            <person name="Getino M."/>
            <person name="Pursley I."/>
            <person name="Horton D.L."/>
            <person name="Alikhan N.F."/>
            <person name="Baker D."/>
            <person name="Gharbi K."/>
            <person name="Hall N."/>
            <person name="Watson M."/>
            <person name="Adriaenssens E.M."/>
            <person name="Foster-Nyarko E."/>
            <person name="Jarju S."/>
            <person name="Secka A."/>
            <person name="Antonio M."/>
            <person name="Oren A."/>
            <person name="Chaudhuri R.R."/>
            <person name="La Ragione R."/>
            <person name="Hildebrand F."/>
            <person name="Pallen M.J."/>
        </authorList>
    </citation>
    <scope>NUCLEOTIDE SEQUENCE</scope>
    <source>
        <strain evidence="1">ChiSxjej3B15-1167</strain>
    </source>
</reference>
<dbReference type="Gene3D" id="1.10.150.240">
    <property type="entry name" value="Putative phosphatase, domain 2"/>
    <property type="match status" value="1"/>
</dbReference>
<dbReference type="InterPro" id="IPR023214">
    <property type="entry name" value="HAD_sf"/>
</dbReference>
<dbReference type="PANTHER" id="PTHR43611:SF3">
    <property type="entry name" value="FLAVIN MONONUCLEOTIDE HYDROLASE 1, CHLOROPLATIC"/>
    <property type="match status" value="1"/>
</dbReference>
<dbReference type="InterPro" id="IPR006439">
    <property type="entry name" value="HAD-SF_hydro_IA"/>
</dbReference>
<dbReference type="EMBL" id="DXEQ01000310">
    <property type="protein sequence ID" value="HIX73371.1"/>
    <property type="molecule type" value="Genomic_DNA"/>
</dbReference>
<dbReference type="SFLD" id="SFLDG01129">
    <property type="entry name" value="C1.5:_HAD__Beta-PGM__Phosphata"/>
    <property type="match status" value="1"/>
</dbReference>
<dbReference type="CDD" id="cd02603">
    <property type="entry name" value="HAD_sEH-N_like"/>
    <property type="match status" value="1"/>
</dbReference>
<dbReference type="PANTHER" id="PTHR43611">
    <property type="entry name" value="ALPHA-D-GLUCOSE 1-PHOSPHATE PHOSPHATASE"/>
    <property type="match status" value="1"/>
</dbReference>
<dbReference type="Gene3D" id="3.40.50.1000">
    <property type="entry name" value="HAD superfamily/HAD-like"/>
    <property type="match status" value="1"/>
</dbReference>
<dbReference type="InterPro" id="IPR036412">
    <property type="entry name" value="HAD-like_sf"/>
</dbReference>
<dbReference type="Pfam" id="PF00702">
    <property type="entry name" value="Hydrolase"/>
    <property type="match status" value="1"/>
</dbReference>
<dbReference type="Proteomes" id="UP000886805">
    <property type="component" value="Unassembled WGS sequence"/>
</dbReference>
<dbReference type="AlphaFoldDB" id="A0A9D1X6B4"/>
<accession>A0A9D1X6B4</accession>
<dbReference type="SFLD" id="SFLDS00003">
    <property type="entry name" value="Haloacid_Dehalogenase"/>
    <property type="match status" value="1"/>
</dbReference>
<protein>
    <submittedName>
        <fullName evidence="1">HAD family phosphatase</fullName>
    </submittedName>
</protein>